<keyword evidence="3" id="KW-1185">Reference proteome</keyword>
<protein>
    <recommendedName>
        <fullName evidence="4">Reverse transcriptase domain-containing protein</fullName>
    </recommendedName>
</protein>
<accession>A0A3Q7IEU7</accession>
<organism evidence="2">
    <name type="scientific">Solanum lycopersicum</name>
    <name type="common">Tomato</name>
    <name type="synonym">Lycopersicon esculentum</name>
    <dbReference type="NCBI Taxonomy" id="4081"/>
    <lineage>
        <taxon>Eukaryota</taxon>
        <taxon>Viridiplantae</taxon>
        <taxon>Streptophyta</taxon>
        <taxon>Embryophyta</taxon>
        <taxon>Tracheophyta</taxon>
        <taxon>Spermatophyta</taxon>
        <taxon>Magnoliopsida</taxon>
        <taxon>eudicotyledons</taxon>
        <taxon>Gunneridae</taxon>
        <taxon>Pentapetalae</taxon>
        <taxon>asterids</taxon>
        <taxon>lamiids</taxon>
        <taxon>Solanales</taxon>
        <taxon>Solanaceae</taxon>
        <taxon>Solanoideae</taxon>
        <taxon>Solaneae</taxon>
        <taxon>Solanum</taxon>
        <taxon>Solanum subgen. Lycopersicon</taxon>
    </lineage>
</organism>
<dbReference type="EnsemblPlants" id="Solyc10g038133.1.1">
    <property type="protein sequence ID" value="Solyc10g038133.1.1"/>
    <property type="gene ID" value="Solyc10g038133.1"/>
</dbReference>
<feature type="region of interest" description="Disordered" evidence="1">
    <location>
        <begin position="1"/>
        <end position="21"/>
    </location>
</feature>
<reference evidence="2" key="1">
    <citation type="journal article" date="2012" name="Nature">
        <title>The tomato genome sequence provides insights into fleshy fruit evolution.</title>
        <authorList>
            <consortium name="Tomato Genome Consortium"/>
        </authorList>
    </citation>
    <scope>NUCLEOTIDE SEQUENCE [LARGE SCALE GENOMIC DNA]</scope>
    <source>
        <strain evidence="2">cv. Heinz 1706</strain>
    </source>
</reference>
<reference evidence="2" key="2">
    <citation type="submission" date="2019-01" db="UniProtKB">
        <authorList>
            <consortium name="EnsemblPlants"/>
        </authorList>
    </citation>
    <scope>IDENTIFICATION</scope>
    <source>
        <strain evidence="2">cv. Heinz 1706</strain>
    </source>
</reference>
<dbReference type="InParanoid" id="A0A3Q7IEU7"/>
<dbReference type="AlphaFoldDB" id="A0A3Q7IEU7"/>
<evidence type="ECO:0000313" key="2">
    <source>
        <dbReference type="EnsemblPlants" id="Solyc10g038133.1.1"/>
    </source>
</evidence>
<evidence type="ECO:0000256" key="1">
    <source>
        <dbReference type="SAM" id="MobiDB-lite"/>
    </source>
</evidence>
<evidence type="ECO:0000313" key="3">
    <source>
        <dbReference type="Proteomes" id="UP000004994"/>
    </source>
</evidence>
<sequence>MENHLVPTNPNRGNLGNGAGHQPPLPFEAHKQLHVENQLGDAFSVKPLDHFPIPFMDKMLDRLAFKGCYCFLDGYLATIRSLSLQKIKKRPPSLVLTGLFHSKGCRLDMLCTGYLPGLYNFLRVCHYAAMILTTTQQLIDEDIDRKHDLTFVYLGTTTSTTAAQATKGTPWKHPVSRLLQLKVLGRTKPQGPIQLLPSSYLNRLRKLKLLRVNTSWETPTMGQGPIETILMIGIVVTVSIGLTIDPLDDGLGVIIGVK</sequence>
<proteinExistence type="predicted"/>
<dbReference type="Proteomes" id="UP000004994">
    <property type="component" value="Chromosome 10"/>
</dbReference>
<feature type="compositionally biased region" description="Polar residues" evidence="1">
    <location>
        <begin position="1"/>
        <end position="14"/>
    </location>
</feature>
<name>A0A3Q7IEU7_SOLLC</name>
<dbReference type="Gramene" id="Solyc10g038133.1.1">
    <property type="protein sequence ID" value="Solyc10g038133.1.1"/>
    <property type="gene ID" value="Solyc10g038133.1"/>
</dbReference>
<evidence type="ECO:0008006" key="4">
    <source>
        <dbReference type="Google" id="ProtNLM"/>
    </source>
</evidence>